<dbReference type="Proteomes" id="UP001283361">
    <property type="component" value="Unassembled WGS sequence"/>
</dbReference>
<name>A0AAE0ZKV5_9GAST</name>
<keyword evidence="2" id="KW-1185">Reference proteome</keyword>
<comment type="caution">
    <text evidence="1">The sequence shown here is derived from an EMBL/GenBank/DDBJ whole genome shotgun (WGS) entry which is preliminary data.</text>
</comment>
<evidence type="ECO:0000313" key="1">
    <source>
        <dbReference type="EMBL" id="KAK3771123.1"/>
    </source>
</evidence>
<dbReference type="AlphaFoldDB" id="A0AAE0ZKV5"/>
<accession>A0AAE0ZKV5</accession>
<gene>
    <name evidence="1" type="ORF">RRG08_034139</name>
</gene>
<organism evidence="1 2">
    <name type="scientific">Elysia crispata</name>
    <name type="common">lettuce slug</name>
    <dbReference type="NCBI Taxonomy" id="231223"/>
    <lineage>
        <taxon>Eukaryota</taxon>
        <taxon>Metazoa</taxon>
        <taxon>Spiralia</taxon>
        <taxon>Lophotrochozoa</taxon>
        <taxon>Mollusca</taxon>
        <taxon>Gastropoda</taxon>
        <taxon>Heterobranchia</taxon>
        <taxon>Euthyneura</taxon>
        <taxon>Panpulmonata</taxon>
        <taxon>Sacoglossa</taxon>
        <taxon>Placobranchoidea</taxon>
        <taxon>Plakobranchidae</taxon>
        <taxon>Elysia</taxon>
    </lineage>
</organism>
<evidence type="ECO:0000313" key="2">
    <source>
        <dbReference type="Proteomes" id="UP001283361"/>
    </source>
</evidence>
<reference evidence="1" key="1">
    <citation type="journal article" date="2023" name="G3 (Bethesda)">
        <title>A reference genome for the long-term kleptoplast-retaining sea slug Elysia crispata morphotype clarki.</title>
        <authorList>
            <person name="Eastman K.E."/>
            <person name="Pendleton A.L."/>
            <person name="Shaikh M.A."/>
            <person name="Suttiyut T."/>
            <person name="Ogas R."/>
            <person name="Tomko P."/>
            <person name="Gavelis G."/>
            <person name="Widhalm J.R."/>
            <person name="Wisecaver J.H."/>
        </authorList>
    </citation>
    <scope>NUCLEOTIDE SEQUENCE</scope>
    <source>
        <strain evidence="1">ECLA1</strain>
    </source>
</reference>
<sequence length="99" mass="10335">MARCRLWCDCQCIVIGAAWRDADCGVTVNVSSTSSAITLGMLEYNQELGAGGGAPVAGGANSLTAAQLLGSLVSPSHRQQSNIVLQNIQECARPRYAIP</sequence>
<proteinExistence type="predicted"/>
<protein>
    <submittedName>
        <fullName evidence="1">Uncharacterized protein</fullName>
    </submittedName>
</protein>
<dbReference type="EMBL" id="JAWDGP010003771">
    <property type="protein sequence ID" value="KAK3771123.1"/>
    <property type="molecule type" value="Genomic_DNA"/>
</dbReference>